<sequence length="89" mass="10181">MQRILSKRVLRDIRENLLRYLALFFLVALVMYMVVAIVGAAETIMQGTKESGRVHHREDGQFGVFVPLTEKETAQITEKGVTLQRDFSL</sequence>
<feature type="transmembrane region" description="Helical" evidence="1">
    <location>
        <begin position="20"/>
        <end position="41"/>
    </location>
</feature>
<feature type="non-terminal residue" evidence="2">
    <location>
        <position position="89"/>
    </location>
</feature>
<organism evidence="2">
    <name type="scientific">human gut metagenome</name>
    <dbReference type="NCBI Taxonomy" id="408170"/>
    <lineage>
        <taxon>unclassified sequences</taxon>
        <taxon>metagenomes</taxon>
        <taxon>organismal metagenomes</taxon>
    </lineage>
</organism>
<proteinExistence type="predicted"/>
<evidence type="ECO:0000313" key="2">
    <source>
        <dbReference type="EMBL" id="EKC53736.1"/>
    </source>
</evidence>
<keyword evidence="1" id="KW-0812">Transmembrane</keyword>
<dbReference type="AlphaFoldDB" id="K1T2K6"/>
<protein>
    <submittedName>
        <fullName evidence="2">X-X-X-Leu-X-X-Gly heptad repeat-containing protein</fullName>
    </submittedName>
</protein>
<name>K1T2K6_9ZZZZ</name>
<evidence type="ECO:0000256" key="1">
    <source>
        <dbReference type="SAM" id="Phobius"/>
    </source>
</evidence>
<keyword evidence="1" id="KW-1133">Transmembrane helix</keyword>
<gene>
    <name evidence="2" type="ORF">LEA_16218</name>
</gene>
<comment type="caution">
    <text evidence="2">The sequence shown here is derived from an EMBL/GenBank/DDBJ whole genome shotgun (WGS) entry which is preliminary data.</text>
</comment>
<keyword evidence="1" id="KW-0472">Membrane</keyword>
<dbReference type="EMBL" id="AJWY01011081">
    <property type="protein sequence ID" value="EKC53736.1"/>
    <property type="molecule type" value="Genomic_DNA"/>
</dbReference>
<accession>K1T2K6</accession>
<reference evidence="2" key="1">
    <citation type="journal article" date="2013" name="Environ. Microbiol.">
        <title>Microbiota from the distal guts of lean and obese adolescents exhibit partial functional redundancy besides clear differences in community structure.</title>
        <authorList>
            <person name="Ferrer M."/>
            <person name="Ruiz A."/>
            <person name="Lanza F."/>
            <person name="Haange S.B."/>
            <person name="Oberbach A."/>
            <person name="Till H."/>
            <person name="Bargiela R."/>
            <person name="Campoy C."/>
            <person name="Segura M.T."/>
            <person name="Richter M."/>
            <person name="von Bergen M."/>
            <person name="Seifert J."/>
            <person name="Suarez A."/>
        </authorList>
    </citation>
    <scope>NUCLEOTIDE SEQUENCE</scope>
</reference>